<dbReference type="GO" id="GO:0005737">
    <property type="term" value="C:cytoplasm"/>
    <property type="evidence" value="ECO:0007669"/>
    <property type="project" value="TreeGrafter"/>
</dbReference>
<dbReference type="FunFam" id="1.10.1040.10:FF:000017">
    <property type="entry name" value="2-dehydropantoate 2-reductase"/>
    <property type="match status" value="1"/>
</dbReference>
<dbReference type="Gene3D" id="3.40.50.720">
    <property type="entry name" value="NAD(P)-binding Rossmann-like Domain"/>
    <property type="match status" value="1"/>
</dbReference>
<evidence type="ECO:0000259" key="2">
    <source>
        <dbReference type="Pfam" id="PF08546"/>
    </source>
</evidence>
<feature type="domain" description="Ketopantoate reductase N-terminal" evidence="1">
    <location>
        <begin position="6"/>
        <end position="139"/>
    </location>
</feature>
<dbReference type="PANTHER" id="PTHR21708:SF26">
    <property type="entry name" value="2-DEHYDROPANTOATE 2-REDUCTASE"/>
    <property type="match status" value="1"/>
</dbReference>
<protein>
    <recommendedName>
        <fullName evidence="5">2-dehydropantoate 2-reductase</fullName>
    </recommendedName>
</protein>
<dbReference type="EMBL" id="JAVRRJ010000004">
    <property type="protein sequence ID" value="KAK5085143.1"/>
    <property type="molecule type" value="Genomic_DNA"/>
</dbReference>
<dbReference type="Proteomes" id="UP001309876">
    <property type="component" value="Unassembled WGS sequence"/>
</dbReference>
<dbReference type="AlphaFoldDB" id="A0AAN7SZN6"/>
<comment type="caution">
    <text evidence="3">The sequence shown here is derived from an EMBL/GenBank/DDBJ whole genome shotgun (WGS) entry which is preliminary data.</text>
</comment>
<evidence type="ECO:0000313" key="3">
    <source>
        <dbReference type="EMBL" id="KAK5085143.1"/>
    </source>
</evidence>
<dbReference type="SUPFAM" id="SSF48179">
    <property type="entry name" value="6-phosphogluconate dehydrogenase C-terminal domain-like"/>
    <property type="match status" value="1"/>
</dbReference>
<dbReference type="Pfam" id="PF08546">
    <property type="entry name" value="ApbA_C"/>
    <property type="match status" value="1"/>
</dbReference>
<evidence type="ECO:0008006" key="5">
    <source>
        <dbReference type="Google" id="ProtNLM"/>
    </source>
</evidence>
<keyword evidence="4" id="KW-1185">Reference proteome</keyword>
<reference evidence="3 4" key="1">
    <citation type="submission" date="2023-08" db="EMBL/GenBank/DDBJ databases">
        <title>Black Yeasts Isolated from many extreme environments.</title>
        <authorList>
            <person name="Coleine C."/>
            <person name="Stajich J.E."/>
            <person name="Selbmann L."/>
        </authorList>
    </citation>
    <scope>NUCLEOTIDE SEQUENCE [LARGE SCALE GENOMIC DNA]</scope>
    <source>
        <strain evidence="3 4">CCFEE 5910</strain>
    </source>
</reference>
<gene>
    <name evidence="3" type="ORF">LTR05_004422</name>
</gene>
<dbReference type="InterPro" id="IPR008927">
    <property type="entry name" value="6-PGluconate_DH-like_C_sf"/>
</dbReference>
<dbReference type="InterPro" id="IPR013752">
    <property type="entry name" value="KPA_reductase"/>
</dbReference>
<organism evidence="3 4">
    <name type="scientific">Lithohypha guttulata</name>
    <dbReference type="NCBI Taxonomy" id="1690604"/>
    <lineage>
        <taxon>Eukaryota</taxon>
        <taxon>Fungi</taxon>
        <taxon>Dikarya</taxon>
        <taxon>Ascomycota</taxon>
        <taxon>Pezizomycotina</taxon>
        <taxon>Eurotiomycetes</taxon>
        <taxon>Chaetothyriomycetidae</taxon>
        <taxon>Chaetothyriales</taxon>
        <taxon>Trichomeriaceae</taxon>
        <taxon>Lithohypha</taxon>
    </lineage>
</organism>
<evidence type="ECO:0000259" key="1">
    <source>
        <dbReference type="Pfam" id="PF02558"/>
    </source>
</evidence>
<dbReference type="InterPro" id="IPR013332">
    <property type="entry name" value="KPR_N"/>
</dbReference>
<sequence length="308" mass="33679">MSPKQVLVVGAGAIGAFFAARLASVPGIKVSTLCRSNFSAIKSSGIKVTSPLFGETTFQPRFVFASPEEARKVMKEQSLSWQYLLVATKVLPELGDASALLEGLVDRTTSIVVMQNGLAIEEPYWKRFPRNPIISAVTSEDPGMIVQTTRSTAVFADMLQAAGFPDIDLLDHVSMQFARWHKTAINAAMNPTAVLSGGASSQAMALDRELYTHMLAVMKEIIDAACQVLGRPLPESLPKSVDILDGVQEDVSGSRPSMWLDWEAGRRVELEAILGNPLRQARAVGMELPRTQCMYSLLKRAQEERTQR</sequence>
<dbReference type="Gene3D" id="1.10.1040.10">
    <property type="entry name" value="N-(1-d-carboxylethyl)-l-norvaline Dehydrogenase, domain 2"/>
    <property type="match status" value="1"/>
</dbReference>
<dbReference type="InterPro" id="IPR036291">
    <property type="entry name" value="NAD(P)-bd_dom_sf"/>
</dbReference>
<proteinExistence type="predicted"/>
<dbReference type="InterPro" id="IPR013328">
    <property type="entry name" value="6PGD_dom2"/>
</dbReference>
<name>A0AAN7SZN6_9EURO</name>
<dbReference type="SUPFAM" id="SSF51735">
    <property type="entry name" value="NAD(P)-binding Rossmann-fold domains"/>
    <property type="match status" value="1"/>
</dbReference>
<feature type="domain" description="Ketopantoate reductase C-terminal" evidence="2">
    <location>
        <begin position="177"/>
        <end position="301"/>
    </location>
</feature>
<dbReference type="Pfam" id="PF02558">
    <property type="entry name" value="ApbA"/>
    <property type="match status" value="1"/>
</dbReference>
<dbReference type="InterPro" id="IPR051402">
    <property type="entry name" value="KPR-Related"/>
</dbReference>
<evidence type="ECO:0000313" key="4">
    <source>
        <dbReference type="Proteomes" id="UP001309876"/>
    </source>
</evidence>
<accession>A0AAN7SZN6</accession>
<dbReference type="PANTHER" id="PTHR21708">
    <property type="entry name" value="PROBABLE 2-DEHYDROPANTOATE 2-REDUCTASE"/>
    <property type="match status" value="1"/>
</dbReference>